<feature type="signal peptide" evidence="1">
    <location>
        <begin position="1"/>
        <end position="29"/>
    </location>
</feature>
<organism evidence="2 3">
    <name type="scientific">Ceratodon purpureus</name>
    <name type="common">Fire moss</name>
    <name type="synonym">Dicranum purpureum</name>
    <dbReference type="NCBI Taxonomy" id="3225"/>
    <lineage>
        <taxon>Eukaryota</taxon>
        <taxon>Viridiplantae</taxon>
        <taxon>Streptophyta</taxon>
        <taxon>Embryophyta</taxon>
        <taxon>Bryophyta</taxon>
        <taxon>Bryophytina</taxon>
        <taxon>Bryopsida</taxon>
        <taxon>Dicranidae</taxon>
        <taxon>Pseudoditrichales</taxon>
        <taxon>Ditrichaceae</taxon>
        <taxon>Ceratodon</taxon>
    </lineage>
</organism>
<comment type="caution">
    <text evidence="2">The sequence shown here is derived from an EMBL/GenBank/DDBJ whole genome shotgun (WGS) entry which is preliminary data.</text>
</comment>
<name>A0A8T0IGW0_CERPU</name>
<keyword evidence="1" id="KW-0732">Signal</keyword>
<dbReference type="Proteomes" id="UP000822688">
    <property type="component" value="Chromosome 3"/>
</dbReference>
<protein>
    <submittedName>
        <fullName evidence="2">Uncharacterized protein</fullName>
    </submittedName>
</protein>
<feature type="chain" id="PRO_5035790165" evidence="1">
    <location>
        <begin position="30"/>
        <end position="149"/>
    </location>
</feature>
<reference evidence="2" key="1">
    <citation type="submission" date="2020-06" db="EMBL/GenBank/DDBJ databases">
        <title>WGS assembly of Ceratodon purpureus strain R40.</title>
        <authorList>
            <person name="Carey S.B."/>
            <person name="Jenkins J."/>
            <person name="Shu S."/>
            <person name="Lovell J.T."/>
            <person name="Sreedasyam A."/>
            <person name="Maumus F."/>
            <person name="Tiley G.P."/>
            <person name="Fernandez-Pozo N."/>
            <person name="Barry K."/>
            <person name="Chen C."/>
            <person name="Wang M."/>
            <person name="Lipzen A."/>
            <person name="Daum C."/>
            <person name="Saski C.A."/>
            <person name="Payton A.C."/>
            <person name="Mcbreen J.C."/>
            <person name="Conrad R.E."/>
            <person name="Kollar L.M."/>
            <person name="Olsson S."/>
            <person name="Huttunen S."/>
            <person name="Landis J.B."/>
            <person name="Wickett N.J."/>
            <person name="Johnson M.G."/>
            <person name="Rensing S.A."/>
            <person name="Grimwood J."/>
            <person name="Schmutz J."/>
            <person name="Mcdaniel S.F."/>
        </authorList>
    </citation>
    <scope>NUCLEOTIDE SEQUENCE</scope>
    <source>
        <strain evidence="2">R40</strain>
    </source>
</reference>
<dbReference type="AlphaFoldDB" id="A0A8T0IGW0"/>
<gene>
    <name evidence="2" type="ORF">KC19_3G000800</name>
</gene>
<accession>A0A8T0IGW0</accession>
<evidence type="ECO:0000313" key="2">
    <source>
        <dbReference type="EMBL" id="KAG0581693.1"/>
    </source>
</evidence>
<evidence type="ECO:0000313" key="3">
    <source>
        <dbReference type="Proteomes" id="UP000822688"/>
    </source>
</evidence>
<keyword evidence="3" id="KW-1185">Reference proteome</keyword>
<sequence length="149" mass="17305">MQGYSLQTRHLQLDMVILLLLRHLKLLEGTIPPPPRDRPRSWLFWKLQYLECLLLLFQSCPLALCFQMLSLCFPLLRQGYVFTHGVYQIIEPTNDSRLAPSVATRSIFRFGASPEMAALVLDALHTKMRVSTFLYREVVQARDGLRWSI</sequence>
<proteinExistence type="predicted"/>
<dbReference type="EMBL" id="CM026423">
    <property type="protein sequence ID" value="KAG0581693.1"/>
    <property type="molecule type" value="Genomic_DNA"/>
</dbReference>
<evidence type="ECO:0000256" key="1">
    <source>
        <dbReference type="SAM" id="SignalP"/>
    </source>
</evidence>